<dbReference type="EMBL" id="UYRR01000369">
    <property type="protein sequence ID" value="VDK17816.1"/>
    <property type="molecule type" value="Genomic_DNA"/>
</dbReference>
<dbReference type="Proteomes" id="UP000267096">
    <property type="component" value="Unassembled WGS sequence"/>
</dbReference>
<keyword evidence="2" id="KW-1185">Reference proteome</keyword>
<organism evidence="1 2">
    <name type="scientific">Anisakis simplex</name>
    <name type="common">Herring worm</name>
    <dbReference type="NCBI Taxonomy" id="6269"/>
    <lineage>
        <taxon>Eukaryota</taxon>
        <taxon>Metazoa</taxon>
        <taxon>Ecdysozoa</taxon>
        <taxon>Nematoda</taxon>
        <taxon>Chromadorea</taxon>
        <taxon>Rhabditida</taxon>
        <taxon>Spirurina</taxon>
        <taxon>Ascaridomorpha</taxon>
        <taxon>Ascaridoidea</taxon>
        <taxon>Anisakidae</taxon>
        <taxon>Anisakis</taxon>
        <taxon>Anisakis simplex complex</taxon>
    </lineage>
</organism>
<protein>
    <submittedName>
        <fullName evidence="1">Uncharacterized protein</fullName>
    </submittedName>
</protein>
<accession>A0A3P6N7F3</accession>
<proteinExistence type="predicted"/>
<evidence type="ECO:0000313" key="2">
    <source>
        <dbReference type="Proteomes" id="UP000267096"/>
    </source>
</evidence>
<reference evidence="1 2" key="1">
    <citation type="submission" date="2018-11" db="EMBL/GenBank/DDBJ databases">
        <authorList>
            <consortium name="Pathogen Informatics"/>
        </authorList>
    </citation>
    <scope>NUCLEOTIDE SEQUENCE [LARGE SCALE GENOMIC DNA]</scope>
</reference>
<name>A0A3P6N7F3_ANISI</name>
<dbReference type="AlphaFoldDB" id="A0A3P6N7F3"/>
<sequence length="67" mass="7484">MALTDHRIMKVPSLQLIVMNLQIGLIRSQCSFKNAILYTICSPLMRDIYVSITPEMGSIADALIEVC</sequence>
<evidence type="ECO:0000313" key="1">
    <source>
        <dbReference type="EMBL" id="VDK17816.1"/>
    </source>
</evidence>
<dbReference type="OrthoDB" id="787137at2759"/>
<gene>
    <name evidence="1" type="ORF">ASIM_LOCUS536</name>
</gene>